<dbReference type="EMBL" id="CAMAPE010000035">
    <property type="protein sequence ID" value="CAH9096371.1"/>
    <property type="molecule type" value="Genomic_DNA"/>
</dbReference>
<evidence type="ECO:0000313" key="2">
    <source>
        <dbReference type="Proteomes" id="UP001152484"/>
    </source>
</evidence>
<comment type="caution">
    <text evidence="1">The sequence shown here is derived from an EMBL/GenBank/DDBJ whole genome shotgun (WGS) entry which is preliminary data.</text>
</comment>
<dbReference type="AlphaFoldDB" id="A0A9P0ZDK2"/>
<proteinExistence type="predicted"/>
<sequence>MLAASDFRRSDEEHDEAQGLLADLKKAVADLEQSPATMEMARVTAVKEARISQKRLDDVEVAHQIIEEELRSAVQTFRESEVSRAEVEQILLGRRAQMAQDWLLTPEGEARLDEEGTSMACRSPFIRLCRREISPSLPRPGGCPI</sequence>
<reference evidence="1" key="1">
    <citation type="submission" date="2022-07" db="EMBL/GenBank/DDBJ databases">
        <authorList>
            <person name="Macas J."/>
            <person name="Novak P."/>
            <person name="Neumann P."/>
        </authorList>
    </citation>
    <scope>NUCLEOTIDE SEQUENCE</scope>
</reference>
<dbReference type="Proteomes" id="UP001152484">
    <property type="component" value="Unassembled WGS sequence"/>
</dbReference>
<gene>
    <name evidence="1" type="ORF">CEURO_LOCUS13385</name>
</gene>
<evidence type="ECO:0000313" key="1">
    <source>
        <dbReference type="EMBL" id="CAH9096371.1"/>
    </source>
</evidence>
<organism evidence="1 2">
    <name type="scientific">Cuscuta europaea</name>
    <name type="common">European dodder</name>
    <dbReference type="NCBI Taxonomy" id="41803"/>
    <lineage>
        <taxon>Eukaryota</taxon>
        <taxon>Viridiplantae</taxon>
        <taxon>Streptophyta</taxon>
        <taxon>Embryophyta</taxon>
        <taxon>Tracheophyta</taxon>
        <taxon>Spermatophyta</taxon>
        <taxon>Magnoliopsida</taxon>
        <taxon>eudicotyledons</taxon>
        <taxon>Gunneridae</taxon>
        <taxon>Pentapetalae</taxon>
        <taxon>asterids</taxon>
        <taxon>lamiids</taxon>
        <taxon>Solanales</taxon>
        <taxon>Convolvulaceae</taxon>
        <taxon>Cuscuteae</taxon>
        <taxon>Cuscuta</taxon>
        <taxon>Cuscuta subgen. Cuscuta</taxon>
    </lineage>
</organism>
<keyword evidence="2" id="KW-1185">Reference proteome</keyword>
<protein>
    <submittedName>
        <fullName evidence="1">Uncharacterized protein</fullName>
    </submittedName>
</protein>
<accession>A0A9P0ZDK2</accession>
<name>A0A9P0ZDK2_CUSEU</name>